<organism evidence="7 8">
    <name type="scientific">Cladophialophora psammophila CBS 110553</name>
    <dbReference type="NCBI Taxonomy" id="1182543"/>
    <lineage>
        <taxon>Eukaryota</taxon>
        <taxon>Fungi</taxon>
        <taxon>Dikarya</taxon>
        <taxon>Ascomycota</taxon>
        <taxon>Pezizomycotina</taxon>
        <taxon>Eurotiomycetes</taxon>
        <taxon>Chaetothyriomycetidae</taxon>
        <taxon>Chaetothyriales</taxon>
        <taxon>Herpotrichiellaceae</taxon>
        <taxon>Cladophialophora</taxon>
    </lineage>
</organism>
<dbReference type="Proteomes" id="UP000019471">
    <property type="component" value="Unassembled WGS sequence"/>
</dbReference>
<dbReference type="eggNOG" id="ENOG502SS81">
    <property type="taxonomic scope" value="Eukaryota"/>
</dbReference>
<keyword evidence="6" id="KW-1133">Transmembrane helix</keyword>
<protein>
    <submittedName>
        <fullName evidence="7">Uncharacterized protein</fullName>
    </submittedName>
</protein>
<accession>W9WT31</accession>
<dbReference type="PANTHER" id="PTHR12652:SF23">
    <property type="entry name" value="MICROBODY (PEROXISOME) PROLIFERATION PROTEIN PEROXIN 11B (EUROFUNG)"/>
    <property type="match status" value="1"/>
</dbReference>
<dbReference type="AlphaFoldDB" id="W9WT31"/>
<evidence type="ECO:0000256" key="4">
    <source>
        <dbReference type="ARBA" id="ARBA00046271"/>
    </source>
</evidence>
<keyword evidence="6" id="KW-0812">Transmembrane</keyword>
<keyword evidence="2 6" id="KW-0472">Membrane</keyword>
<dbReference type="GeneID" id="19193503"/>
<dbReference type="OrthoDB" id="3636394at2759"/>
<gene>
    <name evidence="7" type="ORF">A1O5_08805</name>
</gene>
<dbReference type="InterPro" id="IPR008733">
    <property type="entry name" value="PEX11"/>
</dbReference>
<evidence type="ECO:0000256" key="2">
    <source>
        <dbReference type="ARBA" id="ARBA00023136"/>
    </source>
</evidence>
<keyword evidence="3" id="KW-0576">Peroxisome</keyword>
<feature type="region of interest" description="Disordered" evidence="5">
    <location>
        <begin position="167"/>
        <end position="187"/>
    </location>
</feature>
<feature type="transmembrane region" description="Helical" evidence="6">
    <location>
        <begin position="90"/>
        <end position="111"/>
    </location>
</feature>
<reference evidence="7 8" key="1">
    <citation type="submission" date="2013-03" db="EMBL/GenBank/DDBJ databases">
        <title>The Genome Sequence of Cladophialophora psammophila CBS 110553.</title>
        <authorList>
            <consortium name="The Broad Institute Genomics Platform"/>
            <person name="Cuomo C."/>
            <person name="de Hoog S."/>
            <person name="Gorbushina A."/>
            <person name="Walker B."/>
            <person name="Young S.K."/>
            <person name="Zeng Q."/>
            <person name="Gargeya S."/>
            <person name="Fitzgerald M."/>
            <person name="Haas B."/>
            <person name="Abouelleil A."/>
            <person name="Allen A.W."/>
            <person name="Alvarado L."/>
            <person name="Arachchi H.M."/>
            <person name="Berlin A.M."/>
            <person name="Chapman S.B."/>
            <person name="Gainer-Dewar J."/>
            <person name="Goldberg J."/>
            <person name="Griggs A."/>
            <person name="Gujja S."/>
            <person name="Hansen M."/>
            <person name="Howarth C."/>
            <person name="Imamovic A."/>
            <person name="Ireland A."/>
            <person name="Larimer J."/>
            <person name="McCowan C."/>
            <person name="Murphy C."/>
            <person name="Pearson M."/>
            <person name="Poon T.W."/>
            <person name="Priest M."/>
            <person name="Roberts A."/>
            <person name="Saif S."/>
            <person name="Shea T."/>
            <person name="Sisk P."/>
            <person name="Sykes S."/>
            <person name="Wortman J."/>
            <person name="Nusbaum C."/>
            <person name="Birren B."/>
        </authorList>
    </citation>
    <scope>NUCLEOTIDE SEQUENCE [LARGE SCALE GENOMIC DNA]</scope>
    <source>
        <strain evidence="7 8">CBS 110553</strain>
    </source>
</reference>
<name>W9WT31_9EURO</name>
<dbReference type="RefSeq" id="XP_007747576.1">
    <property type="nucleotide sequence ID" value="XM_007749386.1"/>
</dbReference>
<keyword evidence="1" id="KW-0962">Peroxisome biogenesis</keyword>
<proteinExistence type="predicted"/>
<dbReference type="EMBL" id="AMGX01000014">
    <property type="protein sequence ID" value="EXJ68190.1"/>
    <property type="molecule type" value="Genomic_DNA"/>
</dbReference>
<evidence type="ECO:0000313" key="7">
    <source>
        <dbReference type="EMBL" id="EXJ68190.1"/>
    </source>
</evidence>
<feature type="transmembrane region" description="Helical" evidence="6">
    <location>
        <begin position="123"/>
        <end position="143"/>
    </location>
</feature>
<evidence type="ECO:0000256" key="3">
    <source>
        <dbReference type="ARBA" id="ARBA00023140"/>
    </source>
</evidence>
<keyword evidence="8" id="KW-1185">Reference proteome</keyword>
<sequence>MVDDTMHTSSDRRQLEIVLGRSVTDDLGCPARRYLRLFKWIDCWNLAHNQYQSFLTTSKTAKQKLPKQSQPQVAQNNIHFLLIVSKWSLLGMYLFLEMFTIVDAVLGTWRPWAVTMQTESLKFWFYALSVSVALDLYELLFVYSDSASSQSDQPAYQKEATSTIIEKTGDKGVANEPPQSKAGHAKSAKRRAVYRQLAIDSCDLLIPGAAVGLLQLDPVTVGVAGTVSALLGGSDVWQRVNA</sequence>
<dbReference type="Pfam" id="PF05648">
    <property type="entry name" value="PEX11"/>
    <property type="match status" value="1"/>
</dbReference>
<comment type="subcellular location">
    <subcellularLocation>
        <location evidence="4">Peroxisome membrane</location>
    </subcellularLocation>
</comment>
<evidence type="ECO:0000256" key="1">
    <source>
        <dbReference type="ARBA" id="ARBA00022593"/>
    </source>
</evidence>
<evidence type="ECO:0000256" key="6">
    <source>
        <dbReference type="SAM" id="Phobius"/>
    </source>
</evidence>
<dbReference type="GO" id="GO:0005778">
    <property type="term" value="C:peroxisomal membrane"/>
    <property type="evidence" value="ECO:0007669"/>
    <property type="project" value="UniProtKB-SubCell"/>
</dbReference>
<dbReference type="HOGENOM" id="CLU_049216_1_1_1"/>
<dbReference type="GO" id="GO:0016559">
    <property type="term" value="P:peroxisome fission"/>
    <property type="evidence" value="ECO:0007669"/>
    <property type="project" value="InterPro"/>
</dbReference>
<dbReference type="PANTHER" id="PTHR12652">
    <property type="entry name" value="PEROXISOMAL BIOGENESIS FACTOR 11"/>
    <property type="match status" value="1"/>
</dbReference>
<comment type="caution">
    <text evidence="7">The sequence shown here is derived from an EMBL/GenBank/DDBJ whole genome shotgun (WGS) entry which is preliminary data.</text>
</comment>
<evidence type="ECO:0000256" key="5">
    <source>
        <dbReference type="SAM" id="MobiDB-lite"/>
    </source>
</evidence>
<evidence type="ECO:0000313" key="8">
    <source>
        <dbReference type="Proteomes" id="UP000019471"/>
    </source>
</evidence>